<comment type="caution">
    <text evidence="2">The sequence shown here is derived from an EMBL/GenBank/DDBJ whole genome shotgun (WGS) entry which is preliminary data.</text>
</comment>
<keyword evidence="3" id="KW-1185">Reference proteome</keyword>
<reference evidence="2 3" key="1">
    <citation type="submission" date="2016-02" db="EMBL/GenBank/DDBJ databases">
        <title>Band-tailed pigeon sequencing and assembly.</title>
        <authorList>
            <person name="Soares A.E."/>
            <person name="Novak B.J."/>
            <person name="Rice E.S."/>
            <person name="O'Connell B."/>
            <person name="Chang D."/>
            <person name="Weber S."/>
            <person name="Shapiro B."/>
        </authorList>
    </citation>
    <scope>NUCLEOTIDE SEQUENCE [LARGE SCALE GENOMIC DNA]</scope>
    <source>
        <strain evidence="2">BTP2013</strain>
        <tissue evidence="2">Blood</tissue>
    </source>
</reference>
<dbReference type="EMBL" id="LSYS01005497">
    <property type="protein sequence ID" value="OPJ77355.1"/>
    <property type="molecule type" value="Genomic_DNA"/>
</dbReference>
<feature type="compositionally biased region" description="Low complexity" evidence="1">
    <location>
        <begin position="8"/>
        <end position="22"/>
    </location>
</feature>
<organism evidence="2 3">
    <name type="scientific">Patagioenas fasciata monilis</name>
    <dbReference type="NCBI Taxonomy" id="372326"/>
    <lineage>
        <taxon>Eukaryota</taxon>
        <taxon>Metazoa</taxon>
        <taxon>Chordata</taxon>
        <taxon>Craniata</taxon>
        <taxon>Vertebrata</taxon>
        <taxon>Euteleostomi</taxon>
        <taxon>Archelosauria</taxon>
        <taxon>Archosauria</taxon>
        <taxon>Dinosauria</taxon>
        <taxon>Saurischia</taxon>
        <taxon>Theropoda</taxon>
        <taxon>Coelurosauria</taxon>
        <taxon>Aves</taxon>
        <taxon>Neognathae</taxon>
        <taxon>Neoaves</taxon>
        <taxon>Columbimorphae</taxon>
        <taxon>Columbiformes</taxon>
        <taxon>Columbidae</taxon>
        <taxon>Patagioenas</taxon>
    </lineage>
</organism>
<protein>
    <submittedName>
        <fullName evidence="2">Uncharacterized protein</fullName>
    </submittedName>
</protein>
<gene>
    <name evidence="2" type="ORF">AV530_007692</name>
</gene>
<evidence type="ECO:0000313" key="2">
    <source>
        <dbReference type="EMBL" id="OPJ77355.1"/>
    </source>
</evidence>
<feature type="region of interest" description="Disordered" evidence="1">
    <location>
        <begin position="1"/>
        <end position="85"/>
    </location>
</feature>
<dbReference type="AlphaFoldDB" id="A0A1V4JZ36"/>
<proteinExistence type="predicted"/>
<accession>A0A1V4JZ36</accession>
<evidence type="ECO:0000256" key="1">
    <source>
        <dbReference type="SAM" id="MobiDB-lite"/>
    </source>
</evidence>
<sequence length="104" mass="11019">MRRARCRALLGAEPARPGLPLPARRPHGSVAGVTTPQKVCVPAARTERPGGSRGPPARGAVPEEVSRSAQLQPEEEGGEAQPDQECLPLQKLHRLMTSSQLIGS</sequence>
<evidence type="ECO:0000313" key="3">
    <source>
        <dbReference type="Proteomes" id="UP000190648"/>
    </source>
</evidence>
<name>A0A1V4JZ36_PATFA</name>
<dbReference type="Proteomes" id="UP000190648">
    <property type="component" value="Unassembled WGS sequence"/>
</dbReference>